<dbReference type="RefSeq" id="WP_130346077.1">
    <property type="nucleotide sequence ID" value="NZ_SGWQ01000007.1"/>
</dbReference>
<dbReference type="EMBL" id="SGWQ01000007">
    <property type="protein sequence ID" value="RZS36608.1"/>
    <property type="molecule type" value="Genomic_DNA"/>
</dbReference>
<evidence type="ECO:0008006" key="3">
    <source>
        <dbReference type="Google" id="ProtNLM"/>
    </source>
</evidence>
<evidence type="ECO:0000313" key="1">
    <source>
        <dbReference type="EMBL" id="RZS36608.1"/>
    </source>
</evidence>
<keyword evidence="2" id="KW-1185">Reference proteome</keyword>
<proteinExistence type="predicted"/>
<dbReference type="AlphaFoldDB" id="A0A4Q7KJ62"/>
<dbReference type="OrthoDB" id="3661391at2"/>
<organism evidence="1 2">
    <name type="scientific">Herbihabitans rhizosphaerae</name>
    <dbReference type="NCBI Taxonomy" id="1872711"/>
    <lineage>
        <taxon>Bacteria</taxon>
        <taxon>Bacillati</taxon>
        <taxon>Actinomycetota</taxon>
        <taxon>Actinomycetes</taxon>
        <taxon>Pseudonocardiales</taxon>
        <taxon>Pseudonocardiaceae</taxon>
        <taxon>Herbihabitans</taxon>
    </lineage>
</organism>
<gene>
    <name evidence="1" type="ORF">EV193_107289</name>
</gene>
<protein>
    <recommendedName>
        <fullName evidence="3">CDP-glycerol:poly(Glycerophosphate) glycerophosphotransferase</fullName>
    </recommendedName>
</protein>
<name>A0A4Q7KJ62_9PSEU</name>
<dbReference type="Proteomes" id="UP000294257">
    <property type="component" value="Unassembled WGS sequence"/>
</dbReference>
<dbReference type="InterPro" id="IPR043148">
    <property type="entry name" value="TagF_C"/>
</dbReference>
<sequence>MPERRGSRPDEWSTFPDSRTIVLACRTLTSTIRLLETHDLLRGDPRLRFVFALYPDGTRFDAGAERLLRQSGVDTVLPWSEVGEIDADLTLAASENVDTTTGTGPILVLPHGVGFNKYVPTEDGARRLAGLPAEEALRTGRVRVVLAHPEQEAQLRAASSAIAGHTVVTGDPTLDRLALSMPLRDRYRRLLCAGERRVILVSSTWGRESAIGTLRTLPTRLLAELPADDHLVCFALHPNVWSRYGPRAVRVMFADAVDAGLVLLPPESGWHAAMIAADLVIADHGSLSMYAAALGKPLLLTGSAEETVPGTPVAELAGRAGRLVDDGTVPAQVDTALSLPHNDLHRITDRVFDHRGVTVQRLRDEIYRLLGLVPPDGEPVVPRVPDAVGELGGPHSYRVFVREEGALVVLTRYPAAARRADGAGHLVVTEEETNLRLFERAAVLCRPHRTDGERADAWAREALSAYPGARVAVAGIDGGCVAHARDGQAMTITGTADVTVLGSVAYHRIGSAACPDELTVSVGAQRIPVEVRVR</sequence>
<evidence type="ECO:0000313" key="2">
    <source>
        <dbReference type="Proteomes" id="UP000294257"/>
    </source>
</evidence>
<comment type="caution">
    <text evidence="1">The sequence shown here is derived from an EMBL/GenBank/DDBJ whole genome shotgun (WGS) entry which is preliminary data.</text>
</comment>
<dbReference type="Gene3D" id="3.40.50.12580">
    <property type="match status" value="1"/>
</dbReference>
<accession>A0A4Q7KJ62</accession>
<reference evidence="1 2" key="1">
    <citation type="submission" date="2019-02" db="EMBL/GenBank/DDBJ databases">
        <title>Genomic Encyclopedia of Type Strains, Phase IV (KMG-IV): sequencing the most valuable type-strain genomes for metagenomic binning, comparative biology and taxonomic classification.</title>
        <authorList>
            <person name="Goeker M."/>
        </authorList>
    </citation>
    <scope>NUCLEOTIDE SEQUENCE [LARGE SCALE GENOMIC DNA]</scope>
    <source>
        <strain evidence="1 2">DSM 101727</strain>
    </source>
</reference>
<dbReference type="SUPFAM" id="SSF53756">
    <property type="entry name" value="UDP-Glycosyltransferase/glycogen phosphorylase"/>
    <property type="match status" value="1"/>
</dbReference>